<dbReference type="Proteomes" id="UP000494106">
    <property type="component" value="Unassembled WGS sequence"/>
</dbReference>
<dbReference type="EMBL" id="CADEBC010000587">
    <property type="protein sequence ID" value="CAB3256920.1"/>
    <property type="molecule type" value="Genomic_DNA"/>
</dbReference>
<accession>A0A8S1BD83</accession>
<evidence type="ECO:0000313" key="2">
    <source>
        <dbReference type="EMBL" id="CAB3256920.1"/>
    </source>
</evidence>
<sequence length="121" mass="13274">MKLLCFRTNLKENSRYTGPTLFIGGGKSDYLRKSDEPAIKEFFPQSSLTYIEHVGGGGIQVEPQTLTDGPAGGSSMITRRCDSAGPLASPAPCEPDEERFMKAESDRQNEPFEEPTCEPEV</sequence>
<proteinExistence type="predicted"/>
<feature type="compositionally biased region" description="Basic and acidic residues" evidence="1">
    <location>
        <begin position="98"/>
        <end position="110"/>
    </location>
</feature>
<comment type="caution">
    <text evidence="2">The sequence shown here is derived from an EMBL/GenBank/DDBJ whole genome shotgun (WGS) entry which is preliminary data.</text>
</comment>
<dbReference type="AlphaFoldDB" id="A0A8S1BD83"/>
<evidence type="ECO:0000256" key="1">
    <source>
        <dbReference type="SAM" id="MobiDB-lite"/>
    </source>
</evidence>
<keyword evidence="3" id="KW-1185">Reference proteome</keyword>
<dbReference type="OrthoDB" id="8119704at2759"/>
<organism evidence="2 3">
    <name type="scientific">Arctia plantaginis</name>
    <name type="common">Wood tiger moth</name>
    <name type="synonym">Phalaena plantaginis</name>
    <dbReference type="NCBI Taxonomy" id="874455"/>
    <lineage>
        <taxon>Eukaryota</taxon>
        <taxon>Metazoa</taxon>
        <taxon>Ecdysozoa</taxon>
        <taxon>Arthropoda</taxon>
        <taxon>Hexapoda</taxon>
        <taxon>Insecta</taxon>
        <taxon>Pterygota</taxon>
        <taxon>Neoptera</taxon>
        <taxon>Endopterygota</taxon>
        <taxon>Lepidoptera</taxon>
        <taxon>Glossata</taxon>
        <taxon>Ditrysia</taxon>
        <taxon>Noctuoidea</taxon>
        <taxon>Erebidae</taxon>
        <taxon>Arctiinae</taxon>
        <taxon>Arctia</taxon>
    </lineage>
</organism>
<feature type="region of interest" description="Disordered" evidence="1">
    <location>
        <begin position="64"/>
        <end position="121"/>
    </location>
</feature>
<evidence type="ECO:0000313" key="3">
    <source>
        <dbReference type="Proteomes" id="UP000494106"/>
    </source>
</evidence>
<name>A0A8S1BD83_ARCPL</name>
<protein>
    <submittedName>
        <fullName evidence="2">Uncharacterized protein</fullName>
    </submittedName>
</protein>
<feature type="compositionally biased region" description="Acidic residues" evidence="1">
    <location>
        <begin position="111"/>
        <end position="121"/>
    </location>
</feature>
<gene>
    <name evidence="2" type="ORF">APLA_LOCUS15649</name>
</gene>
<reference evidence="2 3" key="1">
    <citation type="submission" date="2020-04" db="EMBL/GenBank/DDBJ databases">
        <authorList>
            <person name="Wallbank WR R."/>
            <person name="Pardo Diaz C."/>
            <person name="Kozak K."/>
            <person name="Martin S."/>
            <person name="Jiggins C."/>
            <person name="Moest M."/>
            <person name="Warren A I."/>
            <person name="Byers J.R.P. K."/>
            <person name="Montejo-Kovacevich G."/>
            <person name="Yen C E."/>
        </authorList>
    </citation>
    <scope>NUCLEOTIDE SEQUENCE [LARGE SCALE GENOMIC DNA]</scope>
</reference>